<dbReference type="SUPFAM" id="SSF116726">
    <property type="entry name" value="TrkA C-terminal domain-like"/>
    <property type="match status" value="1"/>
</dbReference>
<keyword evidence="6" id="KW-1185">Reference proteome</keyword>
<evidence type="ECO:0000313" key="5">
    <source>
        <dbReference type="EMBL" id="QDV27978.1"/>
    </source>
</evidence>
<name>A0A518GHD5_9BACT</name>
<dbReference type="SUPFAM" id="SSF51735">
    <property type="entry name" value="NAD(P)-binding Rossmann-fold domains"/>
    <property type="match status" value="1"/>
</dbReference>
<dbReference type="InterPro" id="IPR006037">
    <property type="entry name" value="RCK_C"/>
</dbReference>
<dbReference type="PROSITE" id="PS51201">
    <property type="entry name" value="RCK_N"/>
    <property type="match status" value="1"/>
</dbReference>
<dbReference type="Pfam" id="PF07885">
    <property type="entry name" value="Ion_trans_2"/>
    <property type="match status" value="1"/>
</dbReference>
<dbReference type="InterPro" id="IPR013099">
    <property type="entry name" value="K_chnl_dom"/>
</dbReference>
<dbReference type="GO" id="GO:0005886">
    <property type="term" value="C:plasma membrane"/>
    <property type="evidence" value="ECO:0007669"/>
    <property type="project" value="UniProtKB-SubCell"/>
</dbReference>
<dbReference type="KEGG" id="ahel:Q31a_63710"/>
<dbReference type="PROSITE" id="PS51202">
    <property type="entry name" value="RCK_C"/>
    <property type="match status" value="1"/>
</dbReference>
<keyword evidence="2" id="KW-1133">Transmembrane helix</keyword>
<evidence type="ECO:0000256" key="1">
    <source>
        <dbReference type="ARBA" id="ARBA00004651"/>
    </source>
</evidence>
<dbReference type="GO" id="GO:0006813">
    <property type="term" value="P:potassium ion transport"/>
    <property type="evidence" value="ECO:0007669"/>
    <property type="project" value="InterPro"/>
</dbReference>
<dbReference type="Gene3D" id="3.40.50.720">
    <property type="entry name" value="NAD(P)-binding Rossmann-like Domain"/>
    <property type="match status" value="1"/>
</dbReference>
<protein>
    <submittedName>
        <fullName evidence="5">Voltage-gated potassium channel Kch</fullName>
    </submittedName>
</protein>
<evidence type="ECO:0000259" key="3">
    <source>
        <dbReference type="PROSITE" id="PS51201"/>
    </source>
</evidence>
<feature type="transmembrane region" description="Helical" evidence="2">
    <location>
        <begin position="90"/>
        <end position="115"/>
    </location>
</feature>
<proteinExistence type="predicted"/>
<keyword evidence="5" id="KW-0407">Ion channel</keyword>
<dbReference type="InterPro" id="IPR050721">
    <property type="entry name" value="Trk_Ktr_HKT_K-transport"/>
</dbReference>
<dbReference type="PANTHER" id="PTHR43833">
    <property type="entry name" value="POTASSIUM CHANNEL PROTEIN 2-RELATED-RELATED"/>
    <property type="match status" value="1"/>
</dbReference>
<sequence length="384" mass="41818">MKSPRHVMTEEERRIQRMRWNMRTATLQSMAPTRRILFGICVTVTIMFTACLGYVLHGWDWLDSFYMVIITIFGVGYGEVHPLDSVSLRWVTIGLIVLGYAAAVYTVGGLAQLVLDGELRRELGERRMQRQIEELTGHVVICGFGRMGTKLAATLAARGRSLIVIDEDSTSIEAARRQGCLGIQGNATEEEVLKRAGVERAATLATVLSDDVANLFITITAHELNPELEILARAEHSSSIKKLRQVGATQVVLPAAIGADRLAQMILRPSAESLMERAHFPIAMNTELELLGLQLDELEVLPGSSLVNAPVASCALTGDAPLIVLAVRHADGEVKLHPPATFLLAAGDCLIILARVNEVARLCNVFRLKSELPPKDASGSAVVE</sequence>
<dbReference type="Pfam" id="PF02254">
    <property type="entry name" value="TrkA_N"/>
    <property type="match status" value="1"/>
</dbReference>
<gene>
    <name evidence="5" type="primary">kch</name>
    <name evidence="5" type="ORF">Q31a_63710</name>
</gene>
<comment type="subcellular location">
    <subcellularLocation>
        <location evidence="1">Cell membrane</location>
        <topology evidence="1">Multi-pass membrane protein</topology>
    </subcellularLocation>
</comment>
<organism evidence="5 6">
    <name type="scientific">Aureliella helgolandensis</name>
    <dbReference type="NCBI Taxonomy" id="2527968"/>
    <lineage>
        <taxon>Bacteria</taxon>
        <taxon>Pseudomonadati</taxon>
        <taxon>Planctomycetota</taxon>
        <taxon>Planctomycetia</taxon>
        <taxon>Pirellulales</taxon>
        <taxon>Pirellulaceae</taxon>
        <taxon>Aureliella</taxon>
    </lineage>
</organism>
<evidence type="ECO:0000259" key="4">
    <source>
        <dbReference type="PROSITE" id="PS51202"/>
    </source>
</evidence>
<dbReference type="InterPro" id="IPR036291">
    <property type="entry name" value="NAD(P)-bd_dom_sf"/>
</dbReference>
<feature type="domain" description="RCK N-terminal" evidence="3">
    <location>
        <begin position="136"/>
        <end position="253"/>
    </location>
</feature>
<dbReference type="GO" id="GO:0008324">
    <property type="term" value="F:monoatomic cation transmembrane transporter activity"/>
    <property type="evidence" value="ECO:0007669"/>
    <property type="project" value="InterPro"/>
</dbReference>
<evidence type="ECO:0000256" key="2">
    <source>
        <dbReference type="SAM" id="Phobius"/>
    </source>
</evidence>
<keyword evidence="5" id="KW-0813">Transport</keyword>
<keyword evidence="5" id="KW-0406">Ion transport</keyword>
<dbReference type="EMBL" id="CP036298">
    <property type="protein sequence ID" value="QDV27978.1"/>
    <property type="molecule type" value="Genomic_DNA"/>
</dbReference>
<dbReference type="AlphaFoldDB" id="A0A518GHD5"/>
<dbReference type="RefSeq" id="WP_145086214.1">
    <property type="nucleotide sequence ID" value="NZ_CP036298.1"/>
</dbReference>
<feature type="transmembrane region" description="Helical" evidence="2">
    <location>
        <begin position="36"/>
        <end position="55"/>
    </location>
</feature>
<dbReference type="InterPro" id="IPR036721">
    <property type="entry name" value="RCK_C_sf"/>
</dbReference>
<dbReference type="Gene3D" id="1.10.287.70">
    <property type="match status" value="1"/>
</dbReference>
<keyword evidence="2" id="KW-0472">Membrane</keyword>
<dbReference type="Proteomes" id="UP000318017">
    <property type="component" value="Chromosome"/>
</dbReference>
<dbReference type="InterPro" id="IPR003148">
    <property type="entry name" value="RCK_N"/>
</dbReference>
<evidence type="ECO:0000313" key="6">
    <source>
        <dbReference type="Proteomes" id="UP000318017"/>
    </source>
</evidence>
<feature type="domain" description="RCK C-terminal" evidence="4">
    <location>
        <begin position="283"/>
        <end position="368"/>
    </location>
</feature>
<dbReference type="SUPFAM" id="SSF81324">
    <property type="entry name" value="Voltage-gated potassium channels"/>
    <property type="match status" value="1"/>
</dbReference>
<dbReference type="Gene3D" id="3.30.70.1450">
    <property type="entry name" value="Regulator of K+ conductance, C-terminal domain"/>
    <property type="match status" value="1"/>
</dbReference>
<feature type="transmembrane region" description="Helical" evidence="2">
    <location>
        <begin position="61"/>
        <end position="78"/>
    </location>
</feature>
<accession>A0A518GHD5</accession>
<reference evidence="5 6" key="1">
    <citation type="submission" date="2019-02" db="EMBL/GenBank/DDBJ databases">
        <title>Deep-cultivation of Planctomycetes and their phenomic and genomic characterization uncovers novel biology.</title>
        <authorList>
            <person name="Wiegand S."/>
            <person name="Jogler M."/>
            <person name="Boedeker C."/>
            <person name="Pinto D."/>
            <person name="Vollmers J."/>
            <person name="Rivas-Marin E."/>
            <person name="Kohn T."/>
            <person name="Peeters S.H."/>
            <person name="Heuer A."/>
            <person name="Rast P."/>
            <person name="Oberbeckmann S."/>
            <person name="Bunk B."/>
            <person name="Jeske O."/>
            <person name="Meyerdierks A."/>
            <person name="Storesund J.E."/>
            <person name="Kallscheuer N."/>
            <person name="Luecker S."/>
            <person name="Lage O.M."/>
            <person name="Pohl T."/>
            <person name="Merkel B.J."/>
            <person name="Hornburger P."/>
            <person name="Mueller R.-W."/>
            <person name="Bruemmer F."/>
            <person name="Labrenz M."/>
            <person name="Spormann A.M."/>
            <person name="Op den Camp H."/>
            <person name="Overmann J."/>
            <person name="Amann R."/>
            <person name="Jetten M.S.M."/>
            <person name="Mascher T."/>
            <person name="Medema M.H."/>
            <person name="Devos D.P."/>
            <person name="Kaster A.-K."/>
            <person name="Ovreas L."/>
            <person name="Rohde M."/>
            <person name="Galperin M.Y."/>
            <person name="Jogler C."/>
        </authorList>
    </citation>
    <scope>NUCLEOTIDE SEQUENCE [LARGE SCALE GENOMIC DNA]</scope>
    <source>
        <strain evidence="5 6">Q31a</strain>
    </source>
</reference>
<dbReference type="PANTHER" id="PTHR43833:SF9">
    <property type="entry name" value="POTASSIUM CHANNEL PROTEIN YUGO-RELATED"/>
    <property type="match status" value="1"/>
</dbReference>
<dbReference type="OrthoDB" id="9785285at2"/>
<keyword evidence="2" id="KW-0812">Transmembrane</keyword>